<dbReference type="EMBL" id="CM051400">
    <property type="protein sequence ID" value="KAJ4715775.1"/>
    <property type="molecule type" value="Genomic_DNA"/>
</dbReference>
<dbReference type="Proteomes" id="UP001164539">
    <property type="component" value="Chromosome 7"/>
</dbReference>
<protein>
    <submittedName>
        <fullName evidence="1">Uncharacterized protein</fullName>
    </submittedName>
</protein>
<keyword evidence="2" id="KW-1185">Reference proteome</keyword>
<proteinExistence type="predicted"/>
<sequence length="191" mass="20563">MRIWRLSRSDTWHAPLSPSDGKNFRISGIDGRKDENFPTRDSLNGVAMVWISSLVKRTAGSPLWSENPVASTGAAENRRRDLAEAAVGCSSGRAGGAETSPADLAGVESSEWGKIRCQEILNSPTNVVVCSALSQSSENGRNVLSNVSGGGEIPFGSIAFWILKQSPNLANNQSNCREYHEEGFWVGGRLI</sequence>
<name>A0ACC1XWX2_MELAZ</name>
<accession>A0ACC1XWX2</accession>
<organism evidence="1 2">
    <name type="scientific">Melia azedarach</name>
    <name type="common">Chinaberry tree</name>
    <dbReference type="NCBI Taxonomy" id="155640"/>
    <lineage>
        <taxon>Eukaryota</taxon>
        <taxon>Viridiplantae</taxon>
        <taxon>Streptophyta</taxon>
        <taxon>Embryophyta</taxon>
        <taxon>Tracheophyta</taxon>
        <taxon>Spermatophyta</taxon>
        <taxon>Magnoliopsida</taxon>
        <taxon>eudicotyledons</taxon>
        <taxon>Gunneridae</taxon>
        <taxon>Pentapetalae</taxon>
        <taxon>rosids</taxon>
        <taxon>malvids</taxon>
        <taxon>Sapindales</taxon>
        <taxon>Meliaceae</taxon>
        <taxon>Melia</taxon>
    </lineage>
</organism>
<gene>
    <name evidence="1" type="ORF">OWV82_014091</name>
</gene>
<reference evidence="1 2" key="1">
    <citation type="journal article" date="2023" name="Science">
        <title>Complex scaffold remodeling in plant triterpene biosynthesis.</title>
        <authorList>
            <person name="De La Pena R."/>
            <person name="Hodgson H."/>
            <person name="Liu J.C."/>
            <person name="Stephenson M.J."/>
            <person name="Martin A.C."/>
            <person name="Owen C."/>
            <person name="Harkess A."/>
            <person name="Leebens-Mack J."/>
            <person name="Jimenez L.E."/>
            <person name="Osbourn A."/>
            <person name="Sattely E.S."/>
        </authorList>
    </citation>
    <scope>NUCLEOTIDE SEQUENCE [LARGE SCALE GENOMIC DNA]</scope>
    <source>
        <strain evidence="2">cv. JPN11</strain>
        <tissue evidence="1">Leaf</tissue>
    </source>
</reference>
<evidence type="ECO:0000313" key="2">
    <source>
        <dbReference type="Proteomes" id="UP001164539"/>
    </source>
</evidence>
<evidence type="ECO:0000313" key="1">
    <source>
        <dbReference type="EMBL" id="KAJ4715775.1"/>
    </source>
</evidence>
<comment type="caution">
    <text evidence="1">The sequence shown here is derived from an EMBL/GenBank/DDBJ whole genome shotgun (WGS) entry which is preliminary data.</text>
</comment>